<evidence type="ECO:0000313" key="1">
    <source>
        <dbReference type="EMBL" id="MFC3202109.1"/>
    </source>
</evidence>
<dbReference type="RefSeq" id="WP_164464807.1">
    <property type="nucleotide sequence ID" value="NZ_JBHRSX010000017.1"/>
</dbReference>
<dbReference type="PROSITE" id="PS51257">
    <property type="entry name" value="PROKAR_LIPOPROTEIN"/>
    <property type="match status" value="1"/>
</dbReference>
<accession>A0ABV7JZH1</accession>
<evidence type="ECO:0000313" key="2">
    <source>
        <dbReference type="Proteomes" id="UP001595477"/>
    </source>
</evidence>
<dbReference type="Gene3D" id="1.25.40.10">
    <property type="entry name" value="Tetratricopeptide repeat domain"/>
    <property type="match status" value="1"/>
</dbReference>
<dbReference type="EMBL" id="JBHRSX010000017">
    <property type="protein sequence ID" value="MFC3202109.1"/>
    <property type="molecule type" value="Genomic_DNA"/>
</dbReference>
<comment type="caution">
    <text evidence="1">The sequence shown here is derived from an EMBL/GenBank/DDBJ whole genome shotgun (WGS) entry which is preliminary data.</text>
</comment>
<sequence length="239" mass="26052">MNTAILRTLSFCCAALLGGCGSTPPPPSLSAQYQQLARDAGFSVYAMRNIANQAYQNNDLPLMAKALWKLCQRGVASTGVTDDCAALLDVAIIQGDELAQARAHLAQYFITGNRDDYARAMAALPANDASYRAIFDMSVDNCLNSTQTTEWLALQCYLSGKAALNEPALQKALVLFEQFDARHNMADSYYLLAQLKHQQGQPDAAADYASRAALLLSQLGEAARAEQVRTWRRNTVHAQ</sequence>
<dbReference type="InterPro" id="IPR011990">
    <property type="entry name" value="TPR-like_helical_dom_sf"/>
</dbReference>
<organism evidence="1 2">
    <name type="scientific">Alteromonas oceani</name>
    <dbReference type="NCBI Taxonomy" id="2071609"/>
    <lineage>
        <taxon>Bacteria</taxon>
        <taxon>Pseudomonadati</taxon>
        <taxon>Pseudomonadota</taxon>
        <taxon>Gammaproteobacteria</taxon>
        <taxon>Alteromonadales</taxon>
        <taxon>Alteromonadaceae</taxon>
        <taxon>Alteromonas/Salinimonas group</taxon>
        <taxon>Alteromonas</taxon>
    </lineage>
</organism>
<protein>
    <submittedName>
        <fullName evidence="1">Uncharacterized protein</fullName>
    </submittedName>
</protein>
<reference evidence="2" key="1">
    <citation type="journal article" date="2019" name="Int. J. Syst. Evol. Microbiol.">
        <title>The Global Catalogue of Microorganisms (GCM) 10K type strain sequencing project: providing services to taxonomists for standard genome sequencing and annotation.</title>
        <authorList>
            <consortium name="The Broad Institute Genomics Platform"/>
            <consortium name="The Broad Institute Genome Sequencing Center for Infectious Disease"/>
            <person name="Wu L."/>
            <person name="Ma J."/>
        </authorList>
    </citation>
    <scope>NUCLEOTIDE SEQUENCE [LARGE SCALE GENOMIC DNA]</scope>
    <source>
        <strain evidence="2">KCTC 52449</strain>
    </source>
</reference>
<name>A0ABV7JZH1_9ALTE</name>
<dbReference type="Proteomes" id="UP001595477">
    <property type="component" value="Unassembled WGS sequence"/>
</dbReference>
<proteinExistence type="predicted"/>
<gene>
    <name evidence="1" type="ORF">ACFOEW_09785</name>
</gene>
<keyword evidence="2" id="KW-1185">Reference proteome</keyword>